<dbReference type="EMBL" id="CP004374">
    <property type="protein sequence ID" value="AGM30808.1"/>
    <property type="molecule type" value="Genomic_DNA"/>
</dbReference>
<dbReference type="AlphaFoldDB" id="A0AB33AGC1"/>
<evidence type="ECO:0008006" key="3">
    <source>
        <dbReference type="Google" id="ProtNLM"/>
    </source>
</evidence>
<gene>
    <name evidence="1" type="ORF">MASS_4206</name>
</gene>
<reference evidence="1 2" key="1">
    <citation type="journal article" date="2013" name="Genome Announc.">
        <title>Complete Genome Sequence of Mycobacterium massiliense Clinical Strain Asan 50594, Belonging to the Type II Genotype.</title>
        <authorList>
            <person name="Kim B.J."/>
            <person name="Kim B.R."/>
            <person name="Hong S.H."/>
            <person name="Seok S.H."/>
            <person name="Kook Y.H."/>
            <person name="Kim B.J."/>
        </authorList>
    </citation>
    <scope>NUCLEOTIDE SEQUENCE [LARGE SCALE GENOMIC DNA]</scope>
    <source>
        <strain evidence="1 2">50594</strain>
    </source>
</reference>
<name>A0AB33AGC1_9MYCO</name>
<dbReference type="Proteomes" id="UP000013961">
    <property type="component" value="Chromosome"/>
</dbReference>
<protein>
    <recommendedName>
        <fullName evidence="3">Bacteriophage protein</fullName>
    </recommendedName>
</protein>
<dbReference type="KEGG" id="mabb:MASS_4206"/>
<sequence>MWWLRRSEGSGAVGCQVEYRGRGMSDPGQDPQVLVAQAVQTLRQNAHVGDAKLQGIFSMAGDEVVAQVVALTAERAYAIPVVSAAVESIRRYRTLTVGSDGPWLRLLFESDDSGDLRIRLDYGATEIPAEQLLSADAYRRDIDRHPRQNIPLWLLAYVSNTGQQLRSAADARVGSTAAVDVLVADNDLPPLPLLWARMAAYAAVCRGSGVSVGSRTDPSFQQYIGDAGGCILARLPSDRAILSGGRDDSWLLTAAYRGSIAWPDLYRGAPEWLHNLYLDPRAAAGRLSFCYWWEGGHWYRAELPDVAVPFGDDHSWSRADEVAGGVPAVWTRADAAELIAKTLAGIGFEPIGDHTGTALGLVAAAEAQTASEQHLAELFAGGVPQDFDMAEAIAQLDAADVLMRAASVSWS</sequence>
<evidence type="ECO:0000313" key="1">
    <source>
        <dbReference type="EMBL" id="AGM30808.1"/>
    </source>
</evidence>
<accession>A0AB33AGC1</accession>
<organism evidence="1 2">
    <name type="scientific">Mycobacteroides abscessus subsp. bolletii 50594</name>
    <dbReference type="NCBI Taxonomy" id="1303024"/>
    <lineage>
        <taxon>Bacteria</taxon>
        <taxon>Bacillati</taxon>
        <taxon>Actinomycetota</taxon>
        <taxon>Actinomycetes</taxon>
        <taxon>Mycobacteriales</taxon>
        <taxon>Mycobacteriaceae</taxon>
        <taxon>Mycobacteroides</taxon>
        <taxon>Mycobacteroides abscessus</taxon>
    </lineage>
</organism>
<proteinExistence type="predicted"/>
<evidence type="ECO:0000313" key="2">
    <source>
        <dbReference type="Proteomes" id="UP000013961"/>
    </source>
</evidence>